<feature type="chain" id="PRO_5032747465" description="Pro-corazonin" evidence="8">
    <location>
        <begin position="22"/>
        <end position="122"/>
    </location>
</feature>
<evidence type="ECO:0000256" key="4">
    <source>
        <dbReference type="ARBA" id="ARBA00022525"/>
    </source>
</evidence>
<comment type="similarity">
    <text evidence="2">Belongs to the corazonin family.</text>
</comment>
<comment type="caution">
    <text evidence="9">The sequence shown here is derived from an EMBL/GenBank/DDBJ whole genome shotgun (WGS) entry which is preliminary data.</text>
</comment>
<keyword evidence="5 8" id="KW-0732">Signal</keyword>
<proteinExistence type="inferred from homology"/>
<evidence type="ECO:0000313" key="9">
    <source>
        <dbReference type="EMBL" id="KAF7991797.1"/>
    </source>
</evidence>
<keyword evidence="7" id="KW-0527">Neuropeptide</keyword>
<gene>
    <name evidence="9" type="ORF">HCN44_010598</name>
</gene>
<evidence type="ECO:0000313" key="10">
    <source>
        <dbReference type="Proteomes" id="UP000639338"/>
    </source>
</evidence>
<dbReference type="InterPro" id="IPR020190">
    <property type="entry name" value="Procorazonin"/>
</dbReference>
<feature type="signal peptide" evidence="8">
    <location>
        <begin position="1"/>
        <end position="21"/>
    </location>
</feature>
<name>A0A834XSK9_APHGI</name>
<evidence type="ECO:0000256" key="5">
    <source>
        <dbReference type="ARBA" id="ARBA00022729"/>
    </source>
</evidence>
<evidence type="ECO:0000256" key="8">
    <source>
        <dbReference type="SAM" id="SignalP"/>
    </source>
</evidence>
<protein>
    <recommendedName>
        <fullName evidence="3">Pro-corazonin</fullName>
    </recommendedName>
</protein>
<evidence type="ECO:0000256" key="6">
    <source>
        <dbReference type="ARBA" id="ARBA00022815"/>
    </source>
</evidence>
<evidence type="ECO:0000256" key="2">
    <source>
        <dbReference type="ARBA" id="ARBA00009635"/>
    </source>
</evidence>
<keyword evidence="4" id="KW-0964">Secreted</keyword>
<organism evidence="9 10">
    <name type="scientific">Aphidius gifuensis</name>
    <name type="common">Parasitoid wasp</name>
    <dbReference type="NCBI Taxonomy" id="684658"/>
    <lineage>
        <taxon>Eukaryota</taxon>
        <taxon>Metazoa</taxon>
        <taxon>Ecdysozoa</taxon>
        <taxon>Arthropoda</taxon>
        <taxon>Hexapoda</taxon>
        <taxon>Insecta</taxon>
        <taxon>Pterygota</taxon>
        <taxon>Neoptera</taxon>
        <taxon>Endopterygota</taxon>
        <taxon>Hymenoptera</taxon>
        <taxon>Apocrita</taxon>
        <taxon>Ichneumonoidea</taxon>
        <taxon>Braconidae</taxon>
        <taxon>Aphidiinae</taxon>
        <taxon>Aphidius</taxon>
    </lineage>
</organism>
<sequence>MANVTSVSMILLVFIITVVSSQTFQYSRGWTNGKRSDIGTFGLGLPTEFKMNFPLQEIKRQTNDPSTIQCGLRQLKMLLQENSNDQIYSIPCDLLNILTKVIEEYQFATNTFQRSALNKDID</sequence>
<comment type="subcellular location">
    <subcellularLocation>
        <location evidence="1">Secreted</location>
    </subcellularLocation>
</comment>
<keyword evidence="10" id="KW-1185">Reference proteome</keyword>
<dbReference type="EMBL" id="JACMRX010000004">
    <property type="protein sequence ID" value="KAF7991797.1"/>
    <property type="molecule type" value="Genomic_DNA"/>
</dbReference>
<accession>A0A834XSK9</accession>
<dbReference type="GO" id="GO:0005576">
    <property type="term" value="C:extracellular region"/>
    <property type="evidence" value="ECO:0007669"/>
    <property type="project" value="UniProtKB-SubCell"/>
</dbReference>
<evidence type="ECO:0000256" key="1">
    <source>
        <dbReference type="ARBA" id="ARBA00004613"/>
    </source>
</evidence>
<dbReference type="AlphaFoldDB" id="A0A834XSK9"/>
<reference evidence="9 10" key="1">
    <citation type="submission" date="2020-08" db="EMBL/GenBank/DDBJ databases">
        <title>Aphidius gifuensis genome sequencing and assembly.</title>
        <authorList>
            <person name="Du Z."/>
        </authorList>
    </citation>
    <scope>NUCLEOTIDE SEQUENCE [LARGE SCALE GENOMIC DNA]</scope>
    <source>
        <strain evidence="9">YNYX2018</strain>
        <tissue evidence="9">Adults</tissue>
    </source>
</reference>
<dbReference type="Pfam" id="PF17308">
    <property type="entry name" value="Corazonin"/>
    <property type="match status" value="1"/>
</dbReference>
<dbReference type="GO" id="GO:0071858">
    <property type="term" value="F:corazonin receptor binding"/>
    <property type="evidence" value="ECO:0007669"/>
    <property type="project" value="InterPro"/>
</dbReference>
<evidence type="ECO:0000256" key="7">
    <source>
        <dbReference type="ARBA" id="ARBA00023320"/>
    </source>
</evidence>
<dbReference type="GO" id="GO:0007218">
    <property type="term" value="P:neuropeptide signaling pathway"/>
    <property type="evidence" value="ECO:0007669"/>
    <property type="project" value="UniProtKB-KW"/>
</dbReference>
<dbReference type="GO" id="GO:0045823">
    <property type="term" value="P:positive regulation of heart contraction"/>
    <property type="evidence" value="ECO:0007669"/>
    <property type="project" value="InterPro"/>
</dbReference>
<dbReference type="Proteomes" id="UP000639338">
    <property type="component" value="Unassembled WGS sequence"/>
</dbReference>
<keyword evidence="6" id="KW-0027">Amidation</keyword>
<evidence type="ECO:0000256" key="3">
    <source>
        <dbReference type="ARBA" id="ARBA00014144"/>
    </source>
</evidence>